<accession>A0AAD1ZJD0</accession>
<dbReference type="Proteomes" id="UP000834106">
    <property type="component" value="Chromosome 11"/>
</dbReference>
<evidence type="ECO:0000313" key="1">
    <source>
        <dbReference type="EMBL" id="CAI9770873.1"/>
    </source>
</evidence>
<organism evidence="1 2">
    <name type="scientific">Fraxinus pennsylvanica</name>
    <dbReference type="NCBI Taxonomy" id="56036"/>
    <lineage>
        <taxon>Eukaryota</taxon>
        <taxon>Viridiplantae</taxon>
        <taxon>Streptophyta</taxon>
        <taxon>Embryophyta</taxon>
        <taxon>Tracheophyta</taxon>
        <taxon>Spermatophyta</taxon>
        <taxon>Magnoliopsida</taxon>
        <taxon>eudicotyledons</taxon>
        <taxon>Gunneridae</taxon>
        <taxon>Pentapetalae</taxon>
        <taxon>asterids</taxon>
        <taxon>lamiids</taxon>
        <taxon>Lamiales</taxon>
        <taxon>Oleaceae</taxon>
        <taxon>Oleeae</taxon>
        <taxon>Fraxinus</taxon>
    </lineage>
</organism>
<name>A0AAD1ZJD0_9LAMI</name>
<protein>
    <submittedName>
        <fullName evidence="1">Uncharacterized protein</fullName>
    </submittedName>
</protein>
<reference evidence="1" key="1">
    <citation type="submission" date="2023-05" db="EMBL/GenBank/DDBJ databases">
        <authorList>
            <person name="Huff M."/>
        </authorList>
    </citation>
    <scope>NUCLEOTIDE SEQUENCE</scope>
</reference>
<dbReference type="AlphaFoldDB" id="A0AAD1ZJD0"/>
<gene>
    <name evidence="1" type="ORF">FPE_LOCUS18303</name>
</gene>
<evidence type="ECO:0000313" key="2">
    <source>
        <dbReference type="Proteomes" id="UP000834106"/>
    </source>
</evidence>
<proteinExistence type="predicted"/>
<sequence length="132" mass="15026">MSKCFSLTASINWLLKSGFTNLVLRSTVTDLGDGTVMHCWVHKLPKPKPFLSYLTITSAVPLRYSASISPIVYRRQIQKLLMSTSTLDLNHSKDQMKREQLWHVKNSEVSDVDETELCIGPETRNKCNSLQK</sequence>
<dbReference type="EMBL" id="OU503046">
    <property type="protein sequence ID" value="CAI9770873.1"/>
    <property type="molecule type" value="Genomic_DNA"/>
</dbReference>
<keyword evidence="2" id="KW-1185">Reference proteome</keyword>